<evidence type="ECO:0000256" key="1">
    <source>
        <dbReference type="SAM" id="MobiDB-lite"/>
    </source>
</evidence>
<reference evidence="2 3" key="2">
    <citation type="submission" date="2024-08" db="EMBL/GenBank/DDBJ databases">
        <title>Phylogenomic analyses of a clade within the roseobacter group suggest taxonomic reassignments of species of the genera Aestuariivita, Citreicella, Loktanella, Nautella, Pelagibaca, Ruegeria, Thalassobius, Thiobacimonas and Tropicibacter, and the proposal o.</title>
        <authorList>
            <person name="Jeon C.O."/>
        </authorList>
    </citation>
    <scope>NUCLEOTIDE SEQUENCE [LARGE SCALE GENOMIC DNA]</scope>
    <source>
        <strain evidence="2 3">SS1-5</strain>
    </source>
</reference>
<proteinExistence type="predicted"/>
<sequence>MGTKEHNQGQTDVANGEYNRPVSHTEELLTWTPSGVREVTEKLTDYQAGRDHANSQK</sequence>
<dbReference type="RefSeq" id="WP_342077549.1">
    <property type="nucleotide sequence ID" value="NZ_CP151767.2"/>
</dbReference>
<feature type="region of interest" description="Disordered" evidence="1">
    <location>
        <begin position="1"/>
        <end position="27"/>
    </location>
</feature>
<gene>
    <name evidence="2" type="ORF">AABB31_04865</name>
</gene>
<name>A0AAN0MAS8_9RHOB</name>
<organism evidence="2 3">
    <name type="scientific">Yoonia rhodophyticola</name>
    <dbReference type="NCBI Taxonomy" id="3137370"/>
    <lineage>
        <taxon>Bacteria</taxon>
        <taxon>Pseudomonadati</taxon>
        <taxon>Pseudomonadota</taxon>
        <taxon>Alphaproteobacteria</taxon>
        <taxon>Rhodobacterales</taxon>
        <taxon>Paracoccaceae</taxon>
        <taxon>Yoonia</taxon>
    </lineage>
</organism>
<evidence type="ECO:0000313" key="2">
    <source>
        <dbReference type="EMBL" id="WZU68256.1"/>
    </source>
</evidence>
<evidence type="ECO:0000313" key="3">
    <source>
        <dbReference type="Proteomes" id="UP001470809"/>
    </source>
</evidence>
<accession>A0AAN0MAS8</accession>
<dbReference type="KEGG" id="yrh:AABB31_04865"/>
<reference evidence="3" key="1">
    <citation type="submission" date="2024-04" db="EMBL/GenBank/DDBJ databases">
        <title>Phylogenomic analyses of a clade within the roseobacter group suggest taxonomic reassignments of species of the genera Aestuariivita, Citreicella, Loktanella, Nautella, Pelagibaca, Ruegeria, Thalassobius, Thiobacimonas and Tropicibacter, and the proposal o.</title>
        <authorList>
            <person name="Jeon C.O."/>
        </authorList>
    </citation>
    <scope>NUCLEOTIDE SEQUENCE [LARGE SCALE GENOMIC DNA]</scope>
    <source>
        <strain evidence="3">SS1-5</strain>
    </source>
</reference>
<keyword evidence="3" id="KW-1185">Reference proteome</keyword>
<dbReference type="AlphaFoldDB" id="A0AAN0MAS8"/>
<dbReference type="Proteomes" id="UP001470809">
    <property type="component" value="Chromosome"/>
</dbReference>
<protein>
    <submittedName>
        <fullName evidence="2">Uncharacterized protein</fullName>
    </submittedName>
</protein>
<dbReference type="EMBL" id="CP151767">
    <property type="protein sequence ID" value="WZU68256.1"/>
    <property type="molecule type" value="Genomic_DNA"/>
</dbReference>